<keyword evidence="2 7" id="KW-0479">Metal-binding</keyword>
<evidence type="ECO:0000313" key="11">
    <source>
        <dbReference type="Proteomes" id="UP000267249"/>
    </source>
</evidence>
<evidence type="ECO:0000256" key="7">
    <source>
        <dbReference type="HAMAP-Rule" id="MF_01428"/>
    </source>
</evidence>
<dbReference type="Gene3D" id="3.40.50.620">
    <property type="entry name" value="HUPs"/>
    <property type="match status" value="1"/>
</dbReference>
<dbReference type="GO" id="GO:0005829">
    <property type="term" value="C:cytosol"/>
    <property type="evidence" value="ECO:0007669"/>
    <property type="project" value="TreeGrafter"/>
</dbReference>
<evidence type="ECO:0000256" key="4">
    <source>
        <dbReference type="ARBA" id="ARBA00022833"/>
    </source>
</evidence>
<dbReference type="NCBIfam" id="NF004314">
    <property type="entry name" value="PRK05710.1-3"/>
    <property type="match status" value="1"/>
</dbReference>
<keyword evidence="1 7" id="KW-0436">Ligase</keyword>
<organism evidence="10 11">
    <name type="scientific">Synechococcus elongatus PCC 11801</name>
    <dbReference type="NCBI Taxonomy" id="2219813"/>
    <lineage>
        <taxon>Bacteria</taxon>
        <taxon>Bacillati</taxon>
        <taxon>Cyanobacteriota</taxon>
        <taxon>Cyanophyceae</taxon>
        <taxon>Synechococcales</taxon>
        <taxon>Synechococcaceae</taxon>
        <taxon>Synechococcus</taxon>
    </lineage>
</organism>
<feature type="binding site" evidence="7">
    <location>
        <position position="100"/>
    </location>
    <ligand>
        <name>Zn(2+)</name>
        <dbReference type="ChEBI" id="CHEBI:29105"/>
    </ligand>
</feature>
<keyword evidence="6 7" id="KW-0030">Aminoacyl-tRNA synthetase</keyword>
<evidence type="ECO:0000256" key="2">
    <source>
        <dbReference type="ARBA" id="ARBA00022723"/>
    </source>
</evidence>
<dbReference type="Pfam" id="PF00749">
    <property type="entry name" value="tRNA-synt_1c"/>
    <property type="match status" value="1"/>
</dbReference>
<evidence type="ECO:0000256" key="1">
    <source>
        <dbReference type="ARBA" id="ARBA00022598"/>
    </source>
</evidence>
<dbReference type="Proteomes" id="UP000267249">
    <property type="component" value="Chromosome"/>
</dbReference>
<keyword evidence="5 7" id="KW-0067">ATP-binding</keyword>
<feature type="binding site" evidence="7">
    <location>
        <position position="181"/>
    </location>
    <ligand>
        <name>L-glutamate</name>
        <dbReference type="ChEBI" id="CHEBI:29985"/>
    </ligand>
</feature>
<evidence type="ECO:0000256" key="8">
    <source>
        <dbReference type="RuleBase" id="RU363037"/>
    </source>
</evidence>
<dbReference type="PANTHER" id="PTHR43311:SF1">
    <property type="entry name" value="GLUTAMYL-Q TRNA(ASP) SYNTHETASE"/>
    <property type="match status" value="1"/>
</dbReference>
<dbReference type="GO" id="GO:0005524">
    <property type="term" value="F:ATP binding"/>
    <property type="evidence" value="ECO:0007669"/>
    <property type="project" value="UniProtKB-KW"/>
</dbReference>
<evidence type="ECO:0000256" key="6">
    <source>
        <dbReference type="ARBA" id="ARBA00023146"/>
    </source>
</evidence>
<accession>A0AAN1QNQ6</accession>
<feature type="binding site" evidence="7">
    <location>
        <position position="199"/>
    </location>
    <ligand>
        <name>L-glutamate</name>
        <dbReference type="ChEBI" id="CHEBI:29985"/>
    </ligand>
</feature>
<feature type="binding site" evidence="7">
    <location>
        <position position="240"/>
    </location>
    <ligand>
        <name>ATP</name>
        <dbReference type="ChEBI" id="CHEBI:30616"/>
    </ligand>
</feature>
<dbReference type="InterPro" id="IPR000924">
    <property type="entry name" value="Glu/Gln-tRNA-synth"/>
</dbReference>
<feature type="binding site" evidence="7">
    <location>
        <position position="126"/>
    </location>
    <ligand>
        <name>Zn(2+)</name>
        <dbReference type="ChEBI" id="CHEBI:29105"/>
    </ligand>
</feature>
<reference evidence="10 11" key="1">
    <citation type="journal article" date="2018" name="Sci. Rep.">
        <title>Genome Features and Biochemical Characteristics of a Robust, Fast Growing and Naturally Transformable Cyanobacterium Synechococcus elongatus PCC 11801 Isolated from India.</title>
        <authorList>
            <person name="Jaiswal D."/>
            <person name="Sengupta A."/>
            <person name="Sohoni S."/>
            <person name="Sengupta S."/>
            <person name="Phadnavis A.G."/>
            <person name="Pakrasi H.B."/>
            <person name="Wangikar P.P."/>
        </authorList>
    </citation>
    <scope>NUCLEOTIDE SEQUENCE [LARGE SCALE GENOMIC DNA]</scope>
    <source>
        <strain evidence="10 11">PCC 11801</strain>
    </source>
</reference>
<dbReference type="GO" id="GO:0006424">
    <property type="term" value="P:glutamyl-tRNA aminoacylation"/>
    <property type="evidence" value="ECO:0007669"/>
    <property type="project" value="InterPro"/>
</dbReference>
<keyword evidence="4 7" id="KW-0862">Zinc</keyword>
<keyword evidence="8" id="KW-0648">Protein biosynthesis</keyword>
<comment type="function">
    <text evidence="7">Catalyzes the tRNA-independent activation of glutamate in presence of ATP and the subsequent transfer of glutamate onto a tRNA(Asp). Glutamate is transferred on the 2-amino-5-(4,5-dihydroxy-2-cyclopenten-1-yl) moiety of the queuosine in the wobble position of the QUC anticodon.</text>
</comment>
<dbReference type="GO" id="GO:0004818">
    <property type="term" value="F:glutamate-tRNA ligase activity"/>
    <property type="evidence" value="ECO:0007669"/>
    <property type="project" value="TreeGrafter"/>
</dbReference>
<dbReference type="InterPro" id="IPR020058">
    <property type="entry name" value="Glu/Gln-tRNA-synth_Ib_cat-dom"/>
</dbReference>
<dbReference type="SUPFAM" id="SSF52374">
    <property type="entry name" value="Nucleotidylyl transferase"/>
    <property type="match status" value="1"/>
</dbReference>
<dbReference type="PANTHER" id="PTHR43311">
    <property type="entry name" value="GLUTAMATE--TRNA LIGASE"/>
    <property type="match status" value="1"/>
</dbReference>
<dbReference type="RefSeq" id="WP_208672856.1">
    <property type="nucleotide sequence ID" value="NZ_CP030139.2"/>
</dbReference>
<feature type="binding site" evidence="7">
    <location>
        <position position="122"/>
    </location>
    <ligand>
        <name>Zn(2+)</name>
        <dbReference type="ChEBI" id="CHEBI:29105"/>
    </ligand>
</feature>
<dbReference type="InterPro" id="IPR049940">
    <property type="entry name" value="GluQ/Sye"/>
</dbReference>
<feature type="short sequence motif" description="'KMSKS' region" evidence="7">
    <location>
        <begin position="237"/>
        <end position="241"/>
    </location>
</feature>
<proteinExistence type="inferred from homology"/>
<feature type="domain" description="Glutamyl/glutaminyl-tRNA synthetase class Ib catalytic" evidence="9">
    <location>
        <begin position="7"/>
        <end position="243"/>
    </location>
</feature>
<dbReference type="InterPro" id="IPR014729">
    <property type="entry name" value="Rossmann-like_a/b/a_fold"/>
</dbReference>
<keyword evidence="3 7" id="KW-0547">Nucleotide-binding</keyword>
<evidence type="ECO:0000256" key="5">
    <source>
        <dbReference type="ARBA" id="ARBA00022840"/>
    </source>
</evidence>
<dbReference type="GO" id="GO:0008270">
    <property type="term" value="F:zinc ion binding"/>
    <property type="evidence" value="ECO:0007669"/>
    <property type="project" value="UniProtKB-UniRule"/>
</dbReference>
<gene>
    <name evidence="10" type="primary">gluQRS</name>
    <name evidence="7" type="synonym">gluQ</name>
    <name evidence="10" type="ORF">DOP62_08120</name>
</gene>
<sequence>MAIAPRGRFAPTPSGDLHLGSLVAAVGSYLHVRSQGGTWLLRIDDLDAPRVVPGASDRIQHCLEAFGLHWDETVYFQQPQQEHYQAALEQLVATGRVYRCQCSRKQLSQSADSISVDGSLRYPGFCRDRQLSSDVEGSDRLNVQGLAAIALEDAWQGSYQQHLAQAVGDFILRRRDRLFSYHLATVVDDARQGITEVIRGLDLLASTPRQIALQQLLNLPTPHYGHLPLVVWPNGDKLSKQTKAPALDLRQAPALLSQAIAHLGLKLPSELQSAPVREQLDWAIAHFPAPRLSKQPDLRS</sequence>
<protein>
    <recommendedName>
        <fullName evidence="7">Glutamyl-Q tRNA(Asp) synthetase</fullName>
        <shortName evidence="7">Glu-Q-RSs</shortName>
        <ecNumber evidence="7">6.1.1.-</ecNumber>
    </recommendedName>
</protein>
<feature type="binding site" evidence="7">
    <location>
        <position position="102"/>
    </location>
    <ligand>
        <name>Zn(2+)</name>
        <dbReference type="ChEBI" id="CHEBI:29105"/>
    </ligand>
</feature>
<dbReference type="PRINTS" id="PR00987">
    <property type="entry name" value="TRNASYNTHGLU"/>
</dbReference>
<feature type="binding site" evidence="7">
    <location>
        <begin position="8"/>
        <end position="12"/>
    </location>
    <ligand>
        <name>L-glutamate</name>
        <dbReference type="ChEBI" id="CHEBI:29985"/>
    </ligand>
</feature>
<feature type="binding site" evidence="7">
    <location>
        <position position="44"/>
    </location>
    <ligand>
        <name>L-glutamate</name>
        <dbReference type="ChEBI" id="CHEBI:29985"/>
    </ligand>
</feature>
<feature type="short sequence motif" description="'HIGH' region" evidence="7">
    <location>
        <begin position="11"/>
        <end position="21"/>
    </location>
</feature>
<dbReference type="InterPro" id="IPR022380">
    <property type="entry name" value="Glu-Q_tRNA(Asp)_Synthase"/>
</dbReference>
<dbReference type="EMBL" id="CP030139">
    <property type="protein sequence ID" value="AZB72680.1"/>
    <property type="molecule type" value="Genomic_DNA"/>
</dbReference>
<dbReference type="GO" id="GO:0006400">
    <property type="term" value="P:tRNA modification"/>
    <property type="evidence" value="ECO:0007669"/>
    <property type="project" value="InterPro"/>
</dbReference>
<dbReference type="HAMAP" id="MF_01428">
    <property type="entry name" value="Glu_Q_tRNA_synth"/>
    <property type="match status" value="1"/>
</dbReference>
<evidence type="ECO:0000313" key="10">
    <source>
        <dbReference type="EMBL" id="AZB72680.1"/>
    </source>
</evidence>
<dbReference type="EC" id="6.1.1.-" evidence="7"/>
<comment type="cofactor">
    <cofactor evidence="7">
        <name>Zn(2+)</name>
        <dbReference type="ChEBI" id="CHEBI:29105"/>
    </cofactor>
    <text evidence="7">Binds 1 zinc ion per subunit.</text>
</comment>
<evidence type="ECO:0000256" key="3">
    <source>
        <dbReference type="ARBA" id="ARBA00022741"/>
    </source>
</evidence>
<dbReference type="AlphaFoldDB" id="A0AAN1QNQ6"/>
<comment type="similarity">
    <text evidence="7">Belongs to the class-I aminoacyl-tRNA synthetase family. GluQ subfamily.</text>
</comment>
<name>A0AAN1QNQ6_SYNEL</name>
<dbReference type="NCBIfam" id="TIGR03838">
    <property type="entry name" value="queuosine_YadB"/>
    <property type="match status" value="1"/>
</dbReference>
<evidence type="ECO:0000259" key="9">
    <source>
        <dbReference type="Pfam" id="PF00749"/>
    </source>
</evidence>